<reference evidence="4" key="1">
    <citation type="submission" date="2021-06" db="EMBL/GenBank/DDBJ databases">
        <authorList>
            <person name="Hodson N. C."/>
            <person name="Mongue J. A."/>
            <person name="Jaron S. K."/>
        </authorList>
    </citation>
    <scope>NUCLEOTIDE SEQUENCE</scope>
</reference>
<feature type="transmembrane region" description="Helical" evidence="1">
    <location>
        <begin position="539"/>
        <end position="562"/>
    </location>
</feature>
<evidence type="ECO:0000256" key="1">
    <source>
        <dbReference type="SAM" id="Phobius"/>
    </source>
</evidence>
<feature type="transmembrane region" description="Helical" evidence="1">
    <location>
        <begin position="403"/>
        <end position="424"/>
    </location>
</feature>
<dbReference type="Pfam" id="PF20146">
    <property type="entry name" value="NRF"/>
    <property type="match status" value="1"/>
</dbReference>
<organism evidence="4 5">
    <name type="scientific">Allacma fusca</name>
    <dbReference type="NCBI Taxonomy" id="39272"/>
    <lineage>
        <taxon>Eukaryota</taxon>
        <taxon>Metazoa</taxon>
        <taxon>Ecdysozoa</taxon>
        <taxon>Arthropoda</taxon>
        <taxon>Hexapoda</taxon>
        <taxon>Collembola</taxon>
        <taxon>Symphypleona</taxon>
        <taxon>Sminthuridae</taxon>
        <taxon>Allacma</taxon>
    </lineage>
</organism>
<keyword evidence="5" id="KW-1185">Reference proteome</keyword>
<protein>
    <recommendedName>
        <fullName evidence="3">Nose resistant-to-fluoxetine protein N-terminal domain-containing protein</fullName>
    </recommendedName>
</protein>
<feature type="transmembrane region" description="Helical" evidence="1">
    <location>
        <begin position="321"/>
        <end position="342"/>
    </location>
</feature>
<gene>
    <name evidence="4" type="ORF">AFUS01_LOCUS28886</name>
</gene>
<feature type="transmembrane region" description="Helical" evidence="1">
    <location>
        <begin position="470"/>
        <end position="488"/>
    </location>
</feature>
<proteinExistence type="predicted"/>
<keyword evidence="1" id="KW-1133">Transmembrane helix</keyword>
<dbReference type="InterPro" id="IPR052728">
    <property type="entry name" value="O2_lipid_transport_reg"/>
</dbReference>
<name>A0A8J2PKP9_9HEXA</name>
<sequence>MGTAITSQLSLTRALTLLSFLFLPTVALANVNFTVKSGVVFPDKKVELLWNSYIPSYMDKFFSPEYAKVDLQVSAQCQEHIYSWIHELLLFKENPQRTKTWALHMIDSWGKTPEGILSGHVNSLGAFDECVELRGALSNIKSSEFQGLYCTTYIVTGSTSSLSGNGTLNKLDYSSEHAVSMGTLDEIMQGIPSSIANCFPSSCSQDEVQMLLTNYFLWSNITSDYDVIPSVGNCVTDSVPELTPGVVVMITILSMLGLVCIVATVVETWEEYRGKRTRESVSNVGIAKQSLLAFSFVKNTKALLSSAPGQDTMTCFYGLRFLSMAWIILMHTNSMFSDYVTWNMVDIQLMYKQNWSTLIIKNGLVSVDTFFTMSGLLVTYNLLKSLEKSKGRFNLGLHYLHRYLRLTPAYAFIIGCLATILPYLSSGPNWYIVNMWSVNCQRNWWHNLLYINNLIDYGNDFSKNGMCAGVSWYLSADMQLFLLAPIFVYPLWRWDRLGKLLLGVATLGSILTPGILAYVDHLTPTLISSRGDSARTTKLLYFAPWSRAGPYFVGMWTGYLLFKTTGGTTFKLPKRIIAASWLISTSTALAVVLGISSYFDPAYNIPLVGGAFYAGLHRFVWGLVVSWVIVACIKGYAGWVNEFLSWNLFGPLSRLTFCMYLASYFIQMAFHLRLRQPLYYDTYMVINLFFAHLLMSILISYICTVSMEVPFLRLDKLFLGRFSTTPRRPEDPTEPATPQQSNV</sequence>
<dbReference type="Proteomes" id="UP000708208">
    <property type="component" value="Unassembled WGS sequence"/>
</dbReference>
<dbReference type="InterPro" id="IPR006621">
    <property type="entry name" value="Nose-resist-to-fluoxetine_N"/>
</dbReference>
<feature type="transmembrane region" description="Helical" evidence="1">
    <location>
        <begin position="682"/>
        <end position="703"/>
    </location>
</feature>
<evidence type="ECO:0000313" key="4">
    <source>
        <dbReference type="EMBL" id="CAG7818380.1"/>
    </source>
</evidence>
<evidence type="ECO:0000259" key="3">
    <source>
        <dbReference type="SMART" id="SM00703"/>
    </source>
</evidence>
<dbReference type="PANTHER" id="PTHR11161">
    <property type="entry name" value="O-ACYLTRANSFERASE"/>
    <property type="match status" value="1"/>
</dbReference>
<feature type="transmembrane region" description="Helical" evidence="1">
    <location>
        <begin position="652"/>
        <end position="670"/>
    </location>
</feature>
<feature type="transmembrane region" description="Helical" evidence="1">
    <location>
        <begin position="619"/>
        <end position="640"/>
    </location>
</feature>
<feature type="transmembrane region" description="Helical" evidence="1">
    <location>
        <begin position="500"/>
        <end position="519"/>
    </location>
</feature>
<dbReference type="OrthoDB" id="10006435at2759"/>
<dbReference type="Pfam" id="PF01757">
    <property type="entry name" value="Acyl_transf_3"/>
    <property type="match status" value="1"/>
</dbReference>
<feature type="signal peptide" evidence="2">
    <location>
        <begin position="1"/>
        <end position="29"/>
    </location>
</feature>
<dbReference type="GO" id="GO:0016747">
    <property type="term" value="F:acyltransferase activity, transferring groups other than amino-acyl groups"/>
    <property type="evidence" value="ECO:0007669"/>
    <property type="project" value="InterPro"/>
</dbReference>
<dbReference type="PANTHER" id="PTHR11161:SF69">
    <property type="entry name" value="NOSE RESISTANT TO FLUOXETINE PROTEIN 6-LIKE PROTEIN"/>
    <property type="match status" value="1"/>
</dbReference>
<comment type="caution">
    <text evidence="4">The sequence shown here is derived from an EMBL/GenBank/DDBJ whole genome shotgun (WGS) entry which is preliminary data.</text>
</comment>
<keyword evidence="2" id="KW-0732">Signal</keyword>
<keyword evidence="1" id="KW-0472">Membrane</keyword>
<feature type="chain" id="PRO_5035163684" description="Nose resistant-to-fluoxetine protein N-terminal domain-containing protein" evidence="2">
    <location>
        <begin position="30"/>
        <end position="743"/>
    </location>
</feature>
<accession>A0A8J2PKP9</accession>
<dbReference type="SMART" id="SM00703">
    <property type="entry name" value="NRF"/>
    <property type="match status" value="1"/>
</dbReference>
<evidence type="ECO:0000313" key="5">
    <source>
        <dbReference type="Proteomes" id="UP000708208"/>
    </source>
</evidence>
<dbReference type="EMBL" id="CAJVCH010419176">
    <property type="protein sequence ID" value="CAG7818380.1"/>
    <property type="molecule type" value="Genomic_DNA"/>
</dbReference>
<feature type="transmembrane region" description="Helical" evidence="1">
    <location>
        <begin position="362"/>
        <end position="383"/>
    </location>
</feature>
<dbReference type="InterPro" id="IPR002656">
    <property type="entry name" value="Acyl_transf_3_dom"/>
</dbReference>
<evidence type="ECO:0000256" key="2">
    <source>
        <dbReference type="SAM" id="SignalP"/>
    </source>
</evidence>
<dbReference type="AlphaFoldDB" id="A0A8J2PKP9"/>
<feature type="transmembrane region" description="Helical" evidence="1">
    <location>
        <begin position="246"/>
        <end position="266"/>
    </location>
</feature>
<keyword evidence="1" id="KW-0812">Transmembrane</keyword>
<feature type="transmembrane region" description="Helical" evidence="1">
    <location>
        <begin position="576"/>
        <end position="599"/>
    </location>
</feature>
<feature type="domain" description="Nose resistant-to-fluoxetine protein N-terminal" evidence="3">
    <location>
        <begin position="74"/>
        <end position="228"/>
    </location>
</feature>